<reference evidence="3 4" key="1">
    <citation type="submission" date="2018-06" db="EMBL/GenBank/DDBJ databases">
        <title>Complete Genomes of Monosporascus.</title>
        <authorList>
            <person name="Robinson A.J."/>
            <person name="Natvig D.O."/>
        </authorList>
    </citation>
    <scope>NUCLEOTIDE SEQUENCE [LARGE SCALE GENOMIC DNA]</scope>
    <source>
        <strain evidence="3 4">CBS 110550</strain>
    </source>
</reference>
<dbReference type="InterPro" id="IPR002110">
    <property type="entry name" value="Ankyrin_rpt"/>
</dbReference>
<feature type="compositionally biased region" description="Polar residues" evidence="2">
    <location>
        <begin position="189"/>
        <end position="201"/>
    </location>
</feature>
<keyword evidence="1" id="KW-0040">ANK repeat</keyword>
<dbReference type="InterPro" id="IPR036770">
    <property type="entry name" value="Ankyrin_rpt-contain_sf"/>
</dbReference>
<dbReference type="OrthoDB" id="3200163at2759"/>
<dbReference type="STRING" id="155417.A0A4Q4THD6"/>
<dbReference type="PROSITE" id="PS50297">
    <property type="entry name" value="ANK_REP_REGION"/>
    <property type="match status" value="1"/>
</dbReference>
<feature type="region of interest" description="Disordered" evidence="2">
    <location>
        <begin position="177"/>
        <end position="206"/>
    </location>
</feature>
<evidence type="ECO:0000256" key="2">
    <source>
        <dbReference type="SAM" id="MobiDB-lite"/>
    </source>
</evidence>
<evidence type="ECO:0000313" key="3">
    <source>
        <dbReference type="EMBL" id="RYP06038.1"/>
    </source>
</evidence>
<dbReference type="Gene3D" id="1.25.40.20">
    <property type="entry name" value="Ankyrin repeat-containing domain"/>
    <property type="match status" value="1"/>
</dbReference>
<feature type="repeat" description="ANK" evidence="1">
    <location>
        <begin position="306"/>
        <end position="338"/>
    </location>
</feature>
<dbReference type="EMBL" id="QJNU01000144">
    <property type="protein sequence ID" value="RYP06038.1"/>
    <property type="molecule type" value="Genomic_DNA"/>
</dbReference>
<accession>A0A4Q4THD6</accession>
<organism evidence="3 4">
    <name type="scientific">Monosporascus ibericus</name>
    <dbReference type="NCBI Taxonomy" id="155417"/>
    <lineage>
        <taxon>Eukaryota</taxon>
        <taxon>Fungi</taxon>
        <taxon>Dikarya</taxon>
        <taxon>Ascomycota</taxon>
        <taxon>Pezizomycotina</taxon>
        <taxon>Sordariomycetes</taxon>
        <taxon>Xylariomycetidae</taxon>
        <taxon>Xylariales</taxon>
        <taxon>Xylariales incertae sedis</taxon>
        <taxon>Monosporascus</taxon>
    </lineage>
</organism>
<dbReference type="Proteomes" id="UP000293360">
    <property type="component" value="Unassembled WGS sequence"/>
</dbReference>
<feature type="compositionally biased region" description="Acidic residues" evidence="2">
    <location>
        <begin position="445"/>
        <end position="459"/>
    </location>
</feature>
<proteinExistence type="predicted"/>
<dbReference type="PROSITE" id="PS50088">
    <property type="entry name" value="ANK_REPEAT"/>
    <property type="match status" value="1"/>
</dbReference>
<dbReference type="AlphaFoldDB" id="A0A4Q4THD6"/>
<evidence type="ECO:0000256" key="1">
    <source>
        <dbReference type="PROSITE-ProRule" id="PRU00023"/>
    </source>
</evidence>
<keyword evidence="4" id="KW-1185">Reference proteome</keyword>
<feature type="region of interest" description="Disordered" evidence="2">
    <location>
        <begin position="436"/>
        <end position="459"/>
    </location>
</feature>
<gene>
    <name evidence="3" type="ORF">DL764_003401</name>
</gene>
<sequence>MAEALGVAASGISIAQVTSQVGVVVVKLKKFCDEVKDVPDDIADLLQQIDCLDPALWEAENSFESTGLPAMLWNDAAAKRSTTYCRNALKSLTEIVDEMAVQINHSKRLNRKVASMKVALRKDTLKKLEKRLENAVRMLTLAQQSYLTALTRIQPDIIVQKFTTLVAHLQPSHARTSSGVIQPCDASDNDNPQAKQPSRSKAIQLKTSRERWRQQAAELSPFGRFVASSFEGGCSLVLQAPWWLSQRSWEFQSYKANSGWRINLRTYSARPEESEVFKVAKNGVPHDLQRMFDMGLASPFDYDSAFGRTLLHVALQTNNLAIVLYLLGKGLDLWAEDHYGIAWVGSLKAAGINVTGYGRREMELLRDATLTRDFVPCQETYRVGPWRSPDPVWRGVSIRLMGYKYGPEPEDWDVYWSEPTDEFAGDFWELVENPPLQVPGTWDPSFDDDADWDSSSNED</sequence>
<evidence type="ECO:0000313" key="4">
    <source>
        <dbReference type="Proteomes" id="UP000293360"/>
    </source>
</evidence>
<protein>
    <submittedName>
        <fullName evidence="3">Uncharacterized protein</fullName>
    </submittedName>
</protein>
<dbReference type="SUPFAM" id="SSF48403">
    <property type="entry name" value="Ankyrin repeat"/>
    <property type="match status" value="1"/>
</dbReference>
<comment type="caution">
    <text evidence="3">The sequence shown here is derived from an EMBL/GenBank/DDBJ whole genome shotgun (WGS) entry which is preliminary data.</text>
</comment>
<name>A0A4Q4THD6_9PEZI</name>